<evidence type="ECO:0000313" key="3">
    <source>
        <dbReference type="EMBL" id="GFN93728.1"/>
    </source>
</evidence>
<sequence>MASNSVGRWIRSRRLLSFVKSPEFRAEKTSYSSQQCLLHSSSKSMNEESNDLSNQKEATTESEDFRVYQIEGLKKAPSAKRAEQWSKRAPPPRYHSMPIDQDWTNVWPTATTFKWSAIPFPVRQGYVENSSENESVIPSKYANLELMKGPNFLHLTPGHVKKHCKAIKHFCTKWPEGLQTEEDCHKHFPLESITADYVFAGPTLTDDRARKACIKFKLSDLDLDYHAKDKFIRLVGDRYDSATDEVTFESDRCPLKSQNLEYVKFLLTAVYFESWKIEEWEQRKELSDMEKYNWDINKSSKTCLSLLKTIKEIDNASGNETSKLKYLPEDVQDSSSVYDLSEIHQYKTAVEELVNDGENVETLTSYKLAVEKLLNLKTDV</sequence>
<evidence type="ECO:0000256" key="1">
    <source>
        <dbReference type="SAM" id="MobiDB-lite"/>
    </source>
</evidence>
<gene>
    <name evidence="3" type="ORF">PoB_002023400</name>
</gene>
<dbReference type="Pfam" id="PF10213">
    <property type="entry name" value="MRP-S28"/>
    <property type="match status" value="1"/>
</dbReference>
<keyword evidence="3" id="KW-0689">Ribosomal protein</keyword>
<dbReference type="AlphaFoldDB" id="A0AAV3ZIK4"/>
<dbReference type="Proteomes" id="UP000735302">
    <property type="component" value="Unassembled WGS sequence"/>
</dbReference>
<evidence type="ECO:0000313" key="4">
    <source>
        <dbReference type="Proteomes" id="UP000735302"/>
    </source>
</evidence>
<protein>
    <submittedName>
        <fullName evidence="3">28S ribosomal protein s35, mitochondrial</fullName>
    </submittedName>
</protein>
<feature type="region of interest" description="Disordered" evidence="1">
    <location>
        <begin position="37"/>
        <end position="61"/>
    </location>
</feature>
<proteinExistence type="predicted"/>
<dbReference type="InterPro" id="IPR039848">
    <property type="entry name" value="Ribosomal_mS35_mt"/>
</dbReference>
<dbReference type="GO" id="GO:0032543">
    <property type="term" value="P:mitochondrial translation"/>
    <property type="evidence" value="ECO:0007669"/>
    <property type="project" value="InterPro"/>
</dbReference>
<comment type="caution">
    <text evidence="3">The sequence shown here is derived from an EMBL/GenBank/DDBJ whole genome shotgun (WGS) entry which is preliminary data.</text>
</comment>
<dbReference type="PANTHER" id="PTHR13490:SF0">
    <property type="entry name" value="SMALL RIBOSOMAL SUBUNIT PROTEIN MS35"/>
    <property type="match status" value="1"/>
</dbReference>
<feature type="domain" description="Small ribosomal subunit protein mS35 mitochondrial conserved" evidence="2">
    <location>
        <begin position="206"/>
        <end position="274"/>
    </location>
</feature>
<accession>A0AAV3ZIK4</accession>
<dbReference type="InterPro" id="IPR019349">
    <property type="entry name" value="Ribosomal_mS35_mit"/>
</dbReference>
<dbReference type="GO" id="GO:0005763">
    <property type="term" value="C:mitochondrial small ribosomal subunit"/>
    <property type="evidence" value="ECO:0007669"/>
    <property type="project" value="TreeGrafter"/>
</dbReference>
<dbReference type="EMBL" id="BLXT01002363">
    <property type="protein sequence ID" value="GFN93728.1"/>
    <property type="molecule type" value="Genomic_DNA"/>
</dbReference>
<reference evidence="3 4" key="1">
    <citation type="journal article" date="2021" name="Elife">
        <title>Chloroplast acquisition without the gene transfer in kleptoplastic sea slugs, Plakobranchus ocellatus.</title>
        <authorList>
            <person name="Maeda T."/>
            <person name="Takahashi S."/>
            <person name="Yoshida T."/>
            <person name="Shimamura S."/>
            <person name="Takaki Y."/>
            <person name="Nagai Y."/>
            <person name="Toyoda A."/>
            <person name="Suzuki Y."/>
            <person name="Arimoto A."/>
            <person name="Ishii H."/>
            <person name="Satoh N."/>
            <person name="Nishiyama T."/>
            <person name="Hasebe M."/>
            <person name="Maruyama T."/>
            <person name="Minagawa J."/>
            <person name="Obokata J."/>
            <person name="Shigenobu S."/>
        </authorList>
    </citation>
    <scope>NUCLEOTIDE SEQUENCE [LARGE SCALE GENOMIC DNA]</scope>
</reference>
<name>A0AAV3ZIK4_9GAST</name>
<evidence type="ECO:0000259" key="2">
    <source>
        <dbReference type="Pfam" id="PF10213"/>
    </source>
</evidence>
<keyword evidence="4" id="KW-1185">Reference proteome</keyword>
<keyword evidence="3" id="KW-0687">Ribonucleoprotein</keyword>
<organism evidence="3 4">
    <name type="scientific">Plakobranchus ocellatus</name>
    <dbReference type="NCBI Taxonomy" id="259542"/>
    <lineage>
        <taxon>Eukaryota</taxon>
        <taxon>Metazoa</taxon>
        <taxon>Spiralia</taxon>
        <taxon>Lophotrochozoa</taxon>
        <taxon>Mollusca</taxon>
        <taxon>Gastropoda</taxon>
        <taxon>Heterobranchia</taxon>
        <taxon>Euthyneura</taxon>
        <taxon>Panpulmonata</taxon>
        <taxon>Sacoglossa</taxon>
        <taxon>Placobranchoidea</taxon>
        <taxon>Plakobranchidae</taxon>
        <taxon>Plakobranchus</taxon>
    </lineage>
</organism>
<dbReference type="PANTHER" id="PTHR13490">
    <property type="entry name" value="MITOCHONDRIAL 28S RIBOSOMAL PROTEIN S28"/>
    <property type="match status" value="1"/>
</dbReference>
<dbReference type="GO" id="GO:0003735">
    <property type="term" value="F:structural constituent of ribosome"/>
    <property type="evidence" value="ECO:0007669"/>
    <property type="project" value="InterPro"/>
</dbReference>